<feature type="transmembrane region" description="Helical" evidence="6">
    <location>
        <begin position="121"/>
        <end position="141"/>
    </location>
</feature>
<comment type="similarity">
    <text evidence="1 6">Belongs to the copper transporter (Ctr) (TC 1.A.56) family. SLC31A subfamily.</text>
</comment>
<evidence type="ECO:0000256" key="3">
    <source>
        <dbReference type="ARBA" id="ARBA00022796"/>
    </source>
</evidence>
<dbReference type="AlphaFoldDB" id="A0A8X7UU39"/>
<reference evidence="7 8" key="1">
    <citation type="submission" date="2020-02" db="EMBL/GenBank/DDBJ databases">
        <authorList>
            <person name="Ma Q."/>
            <person name="Huang Y."/>
            <person name="Song X."/>
            <person name="Pei D."/>
        </authorList>
    </citation>
    <scope>NUCLEOTIDE SEQUENCE [LARGE SCALE GENOMIC DNA]</scope>
    <source>
        <strain evidence="7">Sxm20200214</strain>
        <tissue evidence="7">Leaf</tissue>
    </source>
</reference>
<evidence type="ECO:0000256" key="6">
    <source>
        <dbReference type="RuleBase" id="RU367022"/>
    </source>
</evidence>
<keyword evidence="2 6" id="KW-0812">Transmembrane</keyword>
<dbReference type="GO" id="GO:0005886">
    <property type="term" value="C:plasma membrane"/>
    <property type="evidence" value="ECO:0007669"/>
    <property type="project" value="TreeGrafter"/>
</dbReference>
<evidence type="ECO:0000313" key="8">
    <source>
        <dbReference type="Proteomes" id="UP000886595"/>
    </source>
</evidence>
<sequence length="158" mass="17347">MLTSKSNVVVEAWNTTTTQTEVQTPHRPSLIHPTFYWSYNCEVLFHGWPGSSRSMYALALIFVFSLAFLAEWFTRCSDAAASIKPEADKVAKVAFRTGMYAVKSGFSYLVILAVVSFNGGVFISAILGHAFGFVVFVAGRFGMWVGLTGKNPAFLVLT</sequence>
<feature type="transmembrane region" description="Helical" evidence="6">
    <location>
        <begin position="93"/>
        <end position="115"/>
    </location>
</feature>
<organism evidence="7 8">
    <name type="scientific">Brassica carinata</name>
    <name type="common">Ethiopian mustard</name>
    <name type="synonym">Abyssinian cabbage</name>
    <dbReference type="NCBI Taxonomy" id="52824"/>
    <lineage>
        <taxon>Eukaryota</taxon>
        <taxon>Viridiplantae</taxon>
        <taxon>Streptophyta</taxon>
        <taxon>Embryophyta</taxon>
        <taxon>Tracheophyta</taxon>
        <taxon>Spermatophyta</taxon>
        <taxon>Magnoliopsida</taxon>
        <taxon>eudicotyledons</taxon>
        <taxon>Gunneridae</taxon>
        <taxon>Pentapetalae</taxon>
        <taxon>rosids</taxon>
        <taxon>malvids</taxon>
        <taxon>Brassicales</taxon>
        <taxon>Brassicaceae</taxon>
        <taxon>Brassiceae</taxon>
        <taxon>Brassica</taxon>
    </lineage>
</organism>
<keyword evidence="3 6" id="KW-0187">Copper transport</keyword>
<comment type="caution">
    <text evidence="7">The sequence shown here is derived from an EMBL/GenBank/DDBJ whole genome shotgun (WGS) entry which is preliminary data.</text>
</comment>
<dbReference type="PANTHER" id="PTHR12483">
    <property type="entry name" value="SOLUTE CARRIER FAMILY 31 COPPER TRANSPORTERS"/>
    <property type="match status" value="1"/>
</dbReference>
<keyword evidence="6" id="KW-0813">Transport</keyword>
<evidence type="ECO:0000256" key="1">
    <source>
        <dbReference type="ARBA" id="ARBA00006921"/>
    </source>
</evidence>
<dbReference type="GO" id="GO:0005375">
    <property type="term" value="F:copper ion transmembrane transporter activity"/>
    <property type="evidence" value="ECO:0007669"/>
    <property type="project" value="UniProtKB-UniRule"/>
</dbReference>
<dbReference type="Pfam" id="PF04145">
    <property type="entry name" value="Ctr"/>
    <property type="match status" value="2"/>
</dbReference>
<dbReference type="Proteomes" id="UP000886595">
    <property type="component" value="Unassembled WGS sequence"/>
</dbReference>
<dbReference type="EMBL" id="JAAMPC010000010">
    <property type="protein sequence ID" value="KAG2289786.1"/>
    <property type="molecule type" value="Genomic_DNA"/>
</dbReference>
<name>A0A8X7UU39_BRACI</name>
<keyword evidence="8" id="KW-1185">Reference proteome</keyword>
<evidence type="ECO:0000256" key="4">
    <source>
        <dbReference type="ARBA" id="ARBA00022989"/>
    </source>
</evidence>
<evidence type="ECO:0000256" key="2">
    <source>
        <dbReference type="ARBA" id="ARBA00022692"/>
    </source>
</evidence>
<accession>A0A8X7UU39</accession>
<dbReference type="InterPro" id="IPR007274">
    <property type="entry name" value="Cop_transporter"/>
</dbReference>
<gene>
    <name evidence="7" type="ORF">Bca52824_049390</name>
</gene>
<keyword evidence="6" id="KW-0406">Ion transport</keyword>
<keyword evidence="5 6" id="KW-0472">Membrane</keyword>
<protein>
    <recommendedName>
        <fullName evidence="6">Copper transport protein</fullName>
    </recommendedName>
</protein>
<comment type="subcellular location">
    <subcellularLocation>
        <location evidence="6">Membrane</location>
        <topology evidence="6">Multi-pass membrane protein</topology>
    </subcellularLocation>
</comment>
<dbReference type="PANTHER" id="PTHR12483:SF94">
    <property type="entry name" value="COPPER TRANSPORTER 4"/>
    <property type="match status" value="1"/>
</dbReference>
<keyword evidence="4 6" id="KW-1133">Transmembrane helix</keyword>
<evidence type="ECO:0000256" key="5">
    <source>
        <dbReference type="ARBA" id="ARBA00023136"/>
    </source>
</evidence>
<proteinExistence type="inferred from homology"/>
<evidence type="ECO:0000313" key="7">
    <source>
        <dbReference type="EMBL" id="KAG2289786.1"/>
    </source>
</evidence>
<dbReference type="OrthoDB" id="73901at2759"/>
<feature type="transmembrane region" description="Helical" evidence="6">
    <location>
        <begin position="54"/>
        <end position="73"/>
    </location>
</feature>
<keyword evidence="6" id="KW-0186">Copper</keyword>